<sequence>MDNRGHLIRQEMERFEHEINQQIPSMLPGPAGPPSLRFLPHSLQHRPFVPLPMAPRVPIQGRPMFAPPLMQPVLSFPGAPAPVVMESLPARYSGRTSATISAPPMPASKSTGEDGKGERLTTLVLSQDVNLVKSRRTDAKSSTSQSSSSKKQTRHLRTAGGVIWEDVSLSEWDPNDFRLFCGDLGNEVSDELLAKAFRKYSSFIQAKILKTSSGHFAKWMANTLAIGQSSYEKAHGKTVASMLFVRRLKKSKSLVSSFEIFFLRYVPVDAFSRFAKYNCYICTGRTYALQVPWLICLAKQQIHLLLFYLFSKAIDSLIDNLCSCFVSCLLNILYAFEKRSYLLSC</sequence>
<name>A0A085MBL1_9BILA</name>
<dbReference type="InterPro" id="IPR035979">
    <property type="entry name" value="RBD_domain_sf"/>
</dbReference>
<dbReference type="AlphaFoldDB" id="A0A085MBL1"/>
<feature type="region of interest" description="Disordered" evidence="2">
    <location>
        <begin position="96"/>
        <end position="118"/>
    </location>
</feature>
<dbReference type="EMBL" id="KL363206">
    <property type="protein sequence ID" value="KFD54607.1"/>
    <property type="molecule type" value="Genomic_DNA"/>
</dbReference>
<dbReference type="InterPro" id="IPR050825">
    <property type="entry name" value="RBM42_RBP45_47-like"/>
</dbReference>
<evidence type="ECO:0000313" key="4">
    <source>
        <dbReference type="Proteomes" id="UP000030764"/>
    </source>
</evidence>
<dbReference type="SUPFAM" id="SSF54928">
    <property type="entry name" value="RNA-binding domain, RBD"/>
    <property type="match status" value="1"/>
</dbReference>
<reference evidence="3 4" key="1">
    <citation type="journal article" date="2014" name="Nat. Genet.">
        <title>Genome and transcriptome of the porcine whipworm Trichuris suis.</title>
        <authorList>
            <person name="Jex A.R."/>
            <person name="Nejsum P."/>
            <person name="Schwarz E.M."/>
            <person name="Hu L."/>
            <person name="Young N.D."/>
            <person name="Hall R.S."/>
            <person name="Korhonen P.K."/>
            <person name="Liao S."/>
            <person name="Thamsborg S."/>
            <person name="Xia J."/>
            <person name="Xu P."/>
            <person name="Wang S."/>
            <person name="Scheerlinck J.P."/>
            <person name="Hofmann A."/>
            <person name="Sternberg P.W."/>
            <person name="Wang J."/>
            <person name="Gasser R.B."/>
        </authorList>
    </citation>
    <scope>NUCLEOTIDE SEQUENCE [LARGE SCALE GENOMIC DNA]</scope>
    <source>
        <strain evidence="3">DCEP-RM93M</strain>
    </source>
</reference>
<evidence type="ECO:0000256" key="2">
    <source>
        <dbReference type="SAM" id="MobiDB-lite"/>
    </source>
</evidence>
<accession>A0A085MBL1</accession>
<keyword evidence="1" id="KW-0694">RNA-binding</keyword>
<organism evidence="3 4">
    <name type="scientific">Trichuris suis</name>
    <name type="common">pig whipworm</name>
    <dbReference type="NCBI Taxonomy" id="68888"/>
    <lineage>
        <taxon>Eukaryota</taxon>
        <taxon>Metazoa</taxon>
        <taxon>Ecdysozoa</taxon>
        <taxon>Nematoda</taxon>
        <taxon>Enoplea</taxon>
        <taxon>Dorylaimia</taxon>
        <taxon>Trichinellida</taxon>
        <taxon>Trichuridae</taxon>
        <taxon>Trichuris</taxon>
    </lineage>
</organism>
<gene>
    <name evidence="3" type="ORF">M513_04552</name>
</gene>
<dbReference type="GO" id="GO:0003729">
    <property type="term" value="F:mRNA binding"/>
    <property type="evidence" value="ECO:0007669"/>
    <property type="project" value="InterPro"/>
</dbReference>
<feature type="compositionally biased region" description="Low complexity" evidence="2">
    <location>
        <begin position="140"/>
        <end position="150"/>
    </location>
</feature>
<feature type="region of interest" description="Disordered" evidence="2">
    <location>
        <begin position="132"/>
        <end position="155"/>
    </location>
</feature>
<evidence type="ECO:0000256" key="1">
    <source>
        <dbReference type="ARBA" id="ARBA00022884"/>
    </source>
</evidence>
<dbReference type="Proteomes" id="UP000030764">
    <property type="component" value="Unassembled WGS sequence"/>
</dbReference>
<evidence type="ECO:0000313" key="3">
    <source>
        <dbReference type="EMBL" id="KFD54607.1"/>
    </source>
</evidence>
<proteinExistence type="predicted"/>
<evidence type="ECO:0008006" key="5">
    <source>
        <dbReference type="Google" id="ProtNLM"/>
    </source>
</evidence>
<dbReference type="PANTHER" id="PTHR47640">
    <property type="entry name" value="TRNA SELENOCYSTEINE 1-ASSOCIATED PROTEIN 1-RELATED-RELATED"/>
    <property type="match status" value="1"/>
</dbReference>
<dbReference type="PANTHER" id="PTHR47640:SF11">
    <property type="entry name" value="RNA-BINDING PROTEIN 42"/>
    <property type="match status" value="1"/>
</dbReference>
<protein>
    <recommendedName>
        <fullName evidence="5">RRM domain-containing protein</fullName>
    </recommendedName>
</protein>
<keyword evidence="4" id="KW-1185">Reference proteome</keyword>